<comment type="similarity">
    <text evidence="1">Belongs to the peptidase C48 family.</text>
</comment>
<dbReference type="Pfam" id="PF02902">
    <property type="entry name" value="Peptidase_C48"/>
    <property type="match status" value="1"/>
</dbReference>
<organism evidence="6 7">
    <name type="scientific">Nematostella vectensis</name>
    <name type="common">Starlet sea anemone</name>
    <dbReference type="NCBI Taxonomy" id="45351"/>
    <lineage>
        <taxon>Eukaryota</taxon>
        <taxon>Metazoa</taxon>
        <taxon>Cnidaria</taxon>
        <taxon>Anthozoa</taxon>
        <taxon>Hexacorallia</taxon>
        <taxon>Actiniaria</taxon>
        <taxon>Edwardsiidae</taxon>
        <taxon>Nematostella</taxon>
    </lineage>
</organism>
<dbReference type="EMBL" id="DS469625">
    <property type="protein sequence ID" value="EDO38443.1"/>
    <property type="molecule type" value="Genomic_DNA"/>
</dbReference>
<evidence type="ECO:0000256" key="1">
    <source>
        <dbReference type="ARBA" id="ARBA00005234"/>
    </source>
</evidence>
<dbReference type="STRING" id="45351.A7SCR1"/>
<keyword evidence="7" id="KW-1185">Reference proteome</keyword>
<evidence type="ECO:0000259" key="5">
    <source>
        <dbReference type="PROSITE" id="PS50600"/>
    </source>
</evidence>
<dbReference type="Gene3D" id="3.40.395.10">
    <property type="entry name" value="Adenoviral Proteinase, Chain A"/>
    <property type="match status" value="1"/>
</dbReference>
<proteinExistence type="inferred from homology"/>
<dbReference type="AlphaFoldDB" id="A7SCR1"/>
<name>A7SCR1_NEMVE</name>
<feature type="region of interest" description="Disordered" evidence="4">
    <location>
        <begin position="1"/>
        <end position="36"/>
    </location>
</feature>
<dbReference type="GO" id="GO:0016926">
    <property type="term" value="P:protein desumoylation"/>
    <property type="evidence" value="ECO:0000318"/>
    <property type="project" value="GO_Central"/>
</dbReference>
<dbReference type="GO" id="GO:0006508">
    <property type="term" value="P:proteolysis"/>
    <property type="evidence" value="ECO:0007669"/>
    <property type="project" value="UniProtKB-KW"/>
</dbReference>
<accession>A7SCR1</accession>
<evidence type="ECO:0000256" key="4">
    <source>
        <dbReference type="SAM" id="MobiDB-lite"/>
    </source>
</evidence>
<evidence type="ECO:0000256" key="2">
    <source>
        <dbReference type="ARBA" id="ARBA00022670"/>
    </source>
</evidence>
<evidence type="ECO:0000313" key="6">
    <source>
        <dbReference type="EMBL" id="EDO38443.1"/>
    </source>
</evidence>
<dbReference type="GO" id="GO:0016929">
    <property type="term" value="F:deSUMOylase activity"/>
    <property type="evidence" value="ECO:0000318"/>
    <property type="project" value="GO_Central"/>
</dbReference>
<dbReference type="InParanoid" id="A7SCR1"/>
<feature type="domain" description="Ubiquitin-like protease family profile" evidence="5">
    <location>
        <begin position="238"/>
        <end position="401"/>
    </location>
</feature>
<dbReference type="InterPro" id="IPR038765">
    <property type="entry name" value="Papain-like_cys_pep_sf"/>
</dbReference>
<evidence type="ECO:0000313" key="7">
    <source>
        <dbReference type="Proteomes" id="UP000001593"/>
    </source>
</evidence>
<dbReference type="PANTHER" id="PTHR46601">
    <property type="entry name" value="ULP_PROTEASE DOMAIN-CONTAINING PROTEIN"/>
    <property type="match status" value="1"/>
</dbReference>
<dbReference type="PhylomeDB" id="A7SCR1"/>
<feature type="compositionally biased region" description="Basic and acidic residues" evidence="4">
    <location>
        <begin position="22"/>
        <end position="36"/>
    </location>
</feature>
<keyword evidence="2" id="KW-0645">Protease</keyword>
<dbReference type="InterPro" id="IPR003653">
    <property type="entry name" value="Peptidase_C48_C"/>
</dbReference>
<dbReference type="PANTHER" id="PTHR46601:SF1">
    <property type="entry name" value="ADF-H DOMAIN-CONTAINING PROTEIN"/>
    <property type="match status" value="1"/>
</dbReference>
<dbReference type="Proteomes" id="UP000001593">
    <property type="component" value="Unassembled WGS sequence"/>
</dbReference>
<dbReference type="SUPFAM" id="SSF54001">
    <property type="entry name" value="Cysteine proteinases"/>
    <property type="match status" value="1"/>
</dbReference>
<dbReference type="GO" id="GO:0005634">
    <property type="term" value="C:nucleus"/>
    <property type="evidence" value="ECO:0000318"/>
    <property type="project" value="GO_Central"/>
</dbReference>
<dbReference type="PROSITE" id="PS50600">
    <property type="entry name" value="ULP_PROTEASE"/>
    <property type="match status" value="1"/>
</dbReference>
<protein>
    <recommendedName>
        <fullName evidence="5">Ubiquitin-like protease family profile domain-containing protein</fullName>
    </recommendedName>
</protein>
<keyword evidence="3" id="KW-0378">Hydrolase</keyword>
<reference evidence="6 7" key="1">
    <citation type="journal article" date="2007" name="Science">
        <title>Sea anemone genome reveals ancestral eumetazoan gene repertoire and genomic organization.</title>
        <authorList>
            <person name="Putnam N.H."/>
            <person name="Srivastava M."/>
            <person name="Hellsten U."/>
            <person name="Dirks B."/>
            <person name="Chapman J."/>
            <person name="Salamov A."/>
            <person name="Terry A."/>
            <person name="Shapiro H."/>
            <person name="Lindquist E."/>
            <person name="Kapitonov V.V."/>
            <person name="Jurka J."/>
            <person name="Genikhovich G."/>
            <person name="Grigoriev I.V."/>
            <person name="Lucas S.M."/>
            <person name="Steele R.E."/>
            <person name="Finnerty J.R."/>
            <person name="Technau U."/>
            <person name="Martindale M.Q."/>
            <person name="Rokhsar D.S."/>
        </authorList>
    </citation>
    <scope>NUCLEOTIDE SEQUENCE [LARGE SCALE GENOMIC DNA]</scope>
    <source>
        <strain evidence="7">CH2 X CH6</strain>
    </source>
</reference>
<gene>
    <name evidence="6" type="ORF">NEMVEDRAFT_v1g210240</name>
</gene>
<dbReference type="HOGENOM" id="CLU_654363_0_0_1"/>
<sequence>MSPGKRKSVIEAVDSSSKKRKPAEDPRKQRSDALSDKSIKEVEEFYRRDDISRMCPGKKDCVSVKTSKGREVRKKRLLLYNIAEVHQMFNKRESDTSIGLSKFASLRPPEVIPITLRDQEVCVCKYHENIELLLSEISKAVPGVSKTADEMLCKTVCSTNDAKCMERDCSKCDVEGSVNDMFDECNEDQSVSYYQWETSDDGIVRKVQVNCNLGEAKDDLIVQLQPFGRHVYNIRRKGVISPNDLSSLQGGHAKEEDNFLTNFAVDTYLEMLQTASPNIVVFPWEQFEKSSIIKRQLSAKGKLLEKDLIIAPCCPAGGNHWFLVVAVPKEKTIFALDSLAGSFIEPTAEAAMCKMWHILKKADGSLDIATWRFASNKPGDLPQQANGIDCGVFLLMYARCLATGAPMLCKILTSQQLETR</sequence>
<evidence type="ECO:0000256" key="3">
    <source>
        <dbReference type="ARBA" id="ARBA00022801"/>
    </source>
</evidence>